<feature type="non-terminal residue" evidence="1">
    <location>
        <position position="66"/>
    </location>
</feature>
<evidence type="ECO:0000313" key="2">
    <source>
        <dbReference type="Proteomes" id="UP000814140"/>
    </source>
</evidence>
<evidence type="ECO:0000313" key="1">
    <source>
        <dbReference type="EMBL" id="KAI0066802.1"/>
    </source>
</evidence>
<sequence length="66" mass="7491">MNVALTRCKQGMVVVTNQQFLRSTGRKTLLARLAACWEGRRGAQAWVDWRRVVEKRADLPGIPAPR</sequence>
<accession>A0ACB8TEF0</accession>
<protein>
    <submittedName>
        <fullName evidence="1">Uncharacterized protein</fullName>
    </submittedName>
</protein>
<reference evidence="1" key="2">
    <citation type="journal article" date="2022" name="New Phytol.">
        <title>Evolutionary transition to the ectomycorrhizal habit in the genomes of a hyperdiverse lineage of mushroom-forming fungi.</title>
        <authorList>
            <person name="Looney B."/>
            <person name="Miyauchi S."/>
            <person name="Morin E."/>
            <person name="Drula E."/>
            <person name="Courty P.E."/>
            <person name="Kohler A."/>
            <person name="Kuo A."/>
            <person name="LaButti K."/>
            <person name="Pangilinan J."/>
            <person name="Lipzen A."/>
            <person name="Riley R."/>
            <person name="Andreopoulos W."/>
            <person name="He G."/>
            <person name="Johnson J."/>
            <person name="Nolan M."/>
            <person name="Tritt A."/>
            <person name="Barry K.W."/>
            <person name="Grigoriev I.V."/>
            <person name="Nagy L.G."/>
            <person name="Hibbett D."/>
            <person name="Henrissat B."/>
            <person name="Matheny P.B."/>
            <person name="Labbe J."/>
            <person name="Martin F.M."/>
        </authorList>
    </citation>
    <scope>NUCLEOTIDE SEQUENCE</scope>
    <source>
        <strain evidence="1">HHB10654</strain>
    </source>
</reference>
<name>A0ACB8TEF0_9AGAM</name>
<comment type="caution">
    <text evidence="1">The sequence shown here is derived from an EMBL/GenBank/DDBJ whole genome shotgun (WGS) entry which is preliminary data.</text>
</comment>
<organism evidence="1 2">
    <name type="scientific">Artomyces pyxidatus</name>
    <dbReference type="NCBI Taxonomy" id="48021"/>
    <lineage>
        <taxon>Eukaryota</taxon>
        <taxon>Fungi</taxon>
        <taxon>Dikarya</taxon>
        <taxon>Basidiomycota</taxon>
        <taxon>Agaricomycotina</taxon>
        <taxon>Agaricomycetes</taxon>
        <taxon>Russulales</taxon>
        <taxon>Auriscalpiaceae</taxon>
        <taxon>Artomyces</taxon>
    </lineage>
</organism>
<dbReference type="EMBL" id="MU277191">
    <property type="protein sequence ID" value="KAI0066802.1"/>
    <property type="molecule type" value="Genomic_DNA"/>
</dbReference>
<proteinExistence type="predicted"/>
<reference evidence="1" key="1">
    <citation type="submission" date="2021-03" db="EMBL/GenBank/DDBJ databases">
        <authorList>
            <consortium name="DOE Joint Genome Institute"/>
            <person name="Ahrendt S."/>
            <person name="Looney B.P."/>
            <person name="Miyauchi S."/>
            <person name="Morin E."/>
            <person name="Drula E."/>
            <person name="Courty P.E."/>
            <person name="Chicoki N."/>
            <person name="Fauchery L."/>
            <person name="Kohler A."/>
            <person name="Kuo A."/>
            <person name="Labutti K."/>
            <person name="Pangilinan J."/>
            <person name="Lipzen A."/>
            <person name="Riley R."/>
            <person name="Andreopoulos W."/>
            <person name="He G."/>
            <person name="Johnson J."/>
            <person name="Barry K.W."/>
            <person name="Grigoriev I.V."/>
            <person name="Nagy L."/>
            <person name="Hibbett D."/>
            <person name="Henrissat B."/>
            <person name="Matheny P.B."/>
            <person name="Labbe J."/>
            <person name="Martin F."/>
        </authorList>
    </citation>
    <scope>NUCLEOTIDE SEQUENCE</scope>
    <source>
        <strain evidence="1">HHB10654</strain>
    </source>
</reference>
<gene>
    <name evidence="1" type="ORF">BV25DRAFT_1763463</name>
</gene>
<dbReference type="Proteomes" id="UP000814140">
    <property type="component" value="Unassembled WGS sequence"/>
</dbReference>
<keyword evidence="2" id="KW-1185">Reference proteome</keyword>